<dbReference type="SUPFAM" id="SSF56801">
    <property type="entry name" value="Acetyl-CoA synthetase-like"/>
    <property type="match status" value="7"/>
</dbReference>
<feature type="domain" description="Carrier" evidence="7">
    <location>
        <begin position="4178"/>
        <end position="4252"/>
    </location>
</feature>
<dbReference type="InterPro" id="IPR001242">
    <property type="entry name" value="Condensation_dom"/>
</dbReference>
<dbReference type="CDD" id="cd17643">
    <property type="entry name" value="A_NRPS_Cytc1-like"/>
    <property type="match status" value="2"/>
</dbReference>
<dbReference type="NCBIfam" id="NF004282">
    <property type="entry name" value="PRK05691.1"/>
    <property type="match status" value="8"/>
</dbReference>
<dbReference type="CDD" id="cd17651">
    <property type="entry name" value="A_NRPS_VisG_like"/>
    <property type="match status" value="2"/>
</dbReference>
<dbReference type="Pfam" id="PF13193">
    <property type="entry name" value="AMP-binding_C"/>
    <property type="match status" value="6"/>
</dbReference>
<evidence type="ECO:0000259" key="7">
    <source>
        <dbReference type="PROSITE" id="PS50075"/>
    </source>
</evidence>
<feature type="domain" description="Carrier" evidence="7">
    <location>
        <begin position="3122"/>
        <end position="3197"/>
    </location>
</feature>
<dbReference type="Gene3D" id="3.30.559.30">
    <property type="entry name" value="Nonribosomal peptide synthetase, condensation domain"/>
    <property type="match status" value="8"/>
</dbReference>
<keyword evidence="9" id="KW-1185">Reference proteome</keyword>
<evidence type="ECO:0000256" key="1">
    <source>
        <dbReference type="ARBA" id="ARBA00001957"/>
    </source>
</evidence>
<feature type="domain" description="Carrier" evidence="7">
    <location>
        <begin position="2051"/>
        <end position="2126"/>
    </location>
</feature>
<dbReference type="NCBIfam" id="TIGR01720">
    <property type="entry name" value="NRPS-para261"/>
    <property type="match status" value="1"/>
</dbReference>
<evidence type="ECO:0000313" key="8">
    <source>
        <dbReference type="EMBL" id="MFB2880052.1"/>
    </source>
</evidence>
<dbReference type="Proteomes" id="UP001576774">
    <property type="component" value="Unassembled WGS sequence"/>
</dbReference>
<dbReference type="SUPFAM" id="SSF52777">
    <property type="entry name" value="CoA-dependent acyltransferases"/>
    <property type="match status" value="16"/>
</dbReference>
<comment type="cofactor">
    <cofactor evidence="1">
        <name>pantetheine 4'-phosphate</name>
        <dbReference type="ChEBI" id="CHEBI:47942"/>
    </cofactor>
</comment>
<evidence type="ECO:0000256" key="4">
    <source>
        <dbReference type="ARBA" id="ARBA00022737"/>
    </source>
</evidence>
<feature type="compositionally biased region" description="Pro residues" evidence="6">
    <location>
        <begin position="7780"/>
        <end position="7796"/>
    </location>
</feature>
<dbReference type="PANTHER" id="PTHR45527">
    <property type="entry name" value="NONRIBOSOMAL PEPTIDE SYNTHETASE"/>
    <property type="match status" value="1"/>
</dbReference>
<reference evidence="8 9" key="1">
    <citation type="submission" date="2024-09" db="EMBL/GenBank/DDBJ databases">
        <title>Floridaenema gen nov. (Aerosakkonemataceae, Aerosakkonematales ord. nov., Cyanobacteria) from benthic tropical and subtropical fresh waters, with the description of four new species.</title>
        <authorList>
            <person name="Moretto J.A."/>
            <person name="Berthold D.E."/>
            <person name="Lefler F.W."/>
            <person name="Huang I.-S."/>
            <person name="Laughinghouse H. IV."/>
        </authorList>
    </citation>
    <scope>NUCLEOTIDE SEQUENCE [LARGE SCALE GENOMIC DNA]</scope>
    <source>
        <strain evidence="8 9">BLCC-F46</strain>
    </source>
</reference>
<dbReference type="InterPro" id="IPR010071">
    <property type="entry name" value="AA_adenyl_dom"/>
</dbReference>
<proteinExistence type="predicted"/>
<comment type="caution">
    <text evidence="8">The sequence shown here is derived from an EMBL/GenBank/DDBJ whole genome shotgun (WGS) entry which is preliminary data.</text>
</comment>
<keyword evidence="3" id="KW-0597">Phosphoprotein</keyword>
<evidence type="ECO:0000256" key="5">
    <source>
        <dbReference type="ARBA" id="ARBA00023194"/>
    </source>
</evidence>
<dbReference type="CDD" id="cd19531">
    <property type="entry name" value="LCL_NRPS-like"/>
    <property type="match status" value="4"/>
</dbReference>
<dbReference type="NCBIfam" id="NF003417">
    <property type="entry name" value="PRK04813.1"/>
    <property type="match status" value="7"/>
</dbReference>
<dbReference type="InterPro" id="IPR006162">
    <property type="entry name" value="Ppantetheine_attach_site"/>
</dbReference>
<dbReference type="Pfam" id="PF00668">
    <property type="entry name" value="Condensation"/>
    <property type="match status" value="8"/>
</dbReference>
<keyword evidence="2" id="KW-0596">Phosphopantetheine</keyword>
<dbReference type="Gene3D" id="3.30.559.10">
    <property type="entry name" value="Chloramphenicol acetyltransferase-like domain"/>
    <property type="match status" value="8"/>
</dbReference>
<dbReference type="CDD" id="cd12116">
    <property type="entry name" value="A_NRPS_Ta1_like"/>
    <property type="match status" value="1"/>
</dbReference>
<dbReference type="Gene3D" id="3.30.300.30">
    <property type="match status" value="6"/>
</dbReference>
<accession>A0ABV4XB84</accession>
<feature type="non-terminal residue" evidence="8">
    <location>
        <position position="7796"/>
    </location>
</feature>
<dbReference type="InterPro" id="IPR023213">
    <property type="entry name" value="CAT-like_dom_sf"/>
</dbReference>
<dbReference type="CDD" id="cd12117">
    <property type="entry name" value="A_NRPS_Srf_like"/>
    <property type="match status" value="1"/>
</dbReference>
<evidence type="ECO:0000256" key="2">
    <source>
        <dbReference type="ARBA" id="ARBA00022450"/>
    </source>
</evidence>
<protein>
    <submittedName>
        <fullName evidence="8">Non-ribosomal peptide synthase/polyketide synthase</fullName>
    </submittedName>
</protein>
<dbReference type="Gene3D" id="3.40.50.980">
    <property type="match status" value="14"/>
</dbReference>
<dbReference type="InterPro" id="IPR020845">
    <property type="entry name" value="AMP-binding_CS"/>
</dbReference>
<name>A0ABV4XB84_9CYAN</name>
<dbReference type="Pfam" id="PF00501">
    <property type="entry name" value="AMP-binding"/>
    <property type="match status" value="7"/>
</dbReference>
<evidence type="ECO:0000256" key="6">
    <source>
        <dbReference type="SAM" id="MobiDB-lite"/>
    </source>
</evidence>
<keyword evidence="5" id="KW-0045">Antibiotic biosynthesis</keyword>
<dbReference type="Gene3D" id="1.10.1200.10">
    <property type="entry name" value="ACP-like"/>
    <property type="match status" value="6"/>
</dbReference>
<dbReference type="Gene3D" id="2.30.38.10">
    <property type="entry name" value="Luciferase, Domain 3"/>
    <property type="match status" value="7"/>
</dbReference>
<evidence type="ECO:0000313" key="9">
    <source>
        <dbReference type="Proteomes" id="UP001576774"/>
    </source>
</evidence>
<dbReference type="Pfam" id="PF00550">
    <property type="entry name" value="PP-binding"/>
    <property type="match status" value="6"/>
</dbReference>
<dbReference type="PROSITE" id="PS00012">
    <property type="entry name" value="PHOSPHOPANTETHEINE"/>
    <property type="match status" value="4"/>
</dbReference>
<gene>
    <name evidence="8" type="ORF">ACE1CC_24640</name>
</gene>
<dbReference type="PANTHER" id="PTHR45527:SF14">
    <property type="entry name" value="PLIPASTATIN SYNTHASE SUBUNIT B"/>
    <property type="match status" value="1"/>
</dbReference>
<dbReference type="InterPro" id="IPR000873">
    <property type="entry name" value="AMP-dep_synth/lig_dom"/>
</dbReference>
<dbReference type="PROSITE" id="PS50075">
    <property type="entry name" value="CARRIER"/>
    <property type="match status" value="6"/>
</dbReference>
<feature type="domain" description="Carrier" evidence="7">
    <location>
        <begin position="5713"/>
        <end position="5788"/>
    </location>
</feature>
<dbReference type="NCBIfam" id="TIGR01733">
    <property type="entry name" value="AA-adenyl-dom"/>
    <property type="match status" value="7"/>
</dbReference>
<feature type="region of interest" description="Disordered" evidence="6">
    <location>
        <begin position="7753"/>
        <end position="7796"/>
    </location>
</feature>
<evidence type="ECO:0000256" key="3">
    <source>
        <dbReference type="ARBA" id="ARBA00022553"/>
    </source>
</evidence>
<keyword evidence="4" id="KW-0677">Repeat</keyword>
<dbReference type="SUPFAM" id="SSF47336">
    <property type="entry name" value="ACP-like"/>
    <property type="match status" value="6"/>
</dbReference>
<feature type="domain" description="Carrier" evidence="7">
    <location>
        <begin position="6783"/>
        <end position="6857"/>
    </location>
</feature>
<dbReference type="CDD" id="cd19534">
    <property type="entry name" value="E_NRPS"/>
    <property type="match status" value="1"/>
</dbReference>
<dbReference type="PROSITE" id="PS00455">
    <property type="entry name" value="AMP_BINDING"/>
    <property type="match status" value="7"/>
</dbReference>
<dbReference type="CDD" id="cd17646">
    <property type="entry name" value="A_NRPS_AB3403-like"/>
    <property type="match status" value="1"/>
</dbReference>
<dbReference type="InterPro" id="IPR025110">
    <property type="entry name" value="AMP-bd_C"/>
</dbReference>
<dbReference type="InterPro" id="IPR045851">
    <property type="entry name" value="AMP-bd_C_sf"/>
</dbReference>
<dbReference type="EMBL" id="JBHFNQ010000193">
    <property type="protein sequence ID" value="MFB2880052.1"/>
    <property type="molecule type" value="Genomic_DNA"/>
</dbReference>
<dbReference type="InterPro" id="IPR036736">
    <property type="entry name" value="ACP-like_sf"/>
</dbReference>
<dbReference type="RefSeq" id="WP_413273080.1">
    <property type="nucleotide sequence ID" value="NZ_JBHFNQ010000193.1"/>
</dbReference>
<organism evidence="8 9">
    <name type="scientific">Floridaenema aerugineum BLCC-F46</name>
    <dbReference type="NCBI Taxonomy" id="3153654"/>
    <lineage>
        <taxon>Bacteria</taxon>
        <taxon>Bacillati</taxon>
        <taxon>Cyanobacteriota</taxon>
        <taxon>Cyanophyceae</taxon>
        <taxon>Oscillatoriophycideae</taxon>
        <taxon>Aerosakkonematales</taxon>
        <taxon>Aerosakkonemataceae</taxon>
        <taxon>Floridanema</taxon>
        <taxon>Floridanema aerugineum</taxon>
    </lineage>
</organism>
<dbReference type="CDD" id="cd19543">
    <property type="entry name" value="DCL_NRPS"/>
    <property type="match status" value="2"/>
</dbReference>
<feature type="domain" description="Carrier" evidence="7">
    <location>
        <begin position="982"/>
        <end position="1057"/>
    </location>
</feature>
<dbReference type="InterPro" id="IPR010060">
    <property type="entry name" value="NRPS_synth"/>
</dbReference>
<dbReference type="SMART" id="SM00823">
    <property type="entry name" value="PKS_PP"/>
    <property type="match status" value="6"/>
</dbReference>
<sequence>MKPEANKTNKQNIEDIYPLSPMQQGMLFESLYAPDSGVYFQQVVCTFEGNLDLSAFKQAWQQVVARHSVFRTAFLWERVSQPTQIVYRQVDVAIETFDWRGLSAQEQQQQLQVFLDAQQQQGFSFSEAPLMRLHLIQCKENTYQFVWSHHHLLLDGWSLSLVFKDLLNFYQAISQGKTLTYQPALNYRNYIAWLQKQDRKLAEDYWKEKLQGFSASTPLMVDKPLSKRENNSPNYKEQEIELSRESTSYANTFVREHQLTLANLAQATWALLLSRYSQENDVVFGATVSGRPPAIAGVESMVGLFINTLPLRVKFSEQTELLSLLKDVQVQLVDSEQFSYSSLVEIQGFSDVPRGTSLFDSIVIFENYLVDSSVLEDKGDFSLSNVQVIEKTNYPLTLFVEPGEQLLVRLSYDGNRFDDRAISRMLGHFVTLFEAIVANPQMPISQLPILTAVEQNQILIEWNNTKTNYPTNNCIHQLFEEQVEKTPDAIAVVFENQQLTYRELNDRSNQLAHHLRSLGVGADVLVGICVERSLEMLVGLLGILKAGGAYVPLDPEYPTERIAFMLSNSQVSVLLTQEKLITQLPKIDLHLISLDADWEIIAQQNQNNIVNQVSTQNLAYIIYTSGSTGQPKGVQISHFSLTNFLYSMKQEVGINAKDILLAVTTICFDIAGLEFYLPLIVGAQVVLLPREQSADGTKLSEKLLQSGVTIMQATPATWRLLLGSGWQGNQQLKILCGGEALTHDLAVALLERSQCLWNVYGPTETTIWSTISRVEADASIAGVQDSLESIGRPIANTQIYILDRYLQPVPIGVPGELHIGGAGLAKGYLNRPELTNEKFIANPFENSKLLYKTGDLARYLPNGNIEYLGRIDNQVKIRGFRIELGEIEAILSQYPQVQTAVVIAREDIPGDKRLVAYITTEIEATPTNNELREYLKSKLPEYMVPFTFVILEAFPLTPNGKIDRRALPAPDFHTQQQDKYQAPRTPVEEILITAWKQILKLNQVGIHDNFFELGGHSLLATQLISRIRNHLQVELPLRSLFGAPTIAELAPAIQQLQQQNLQLSAPPIVKRDNNNDLPLSFAQTRLWFIDQFESNSGLYNIPFAIRLEGTLCVATLEQSFQEIVVRHEALRTNFITLDGQPNQIIQSQINWKLSVVNFKDLSTNQQETAALELLQQKAIEPFDLANDCLLQATLVALSETEHILLICMHHIVSDGWSIGVLLAELAALYNAYTQDLPSPLDPLPIQYADFAIWQRQWLQGEVLQTQLSYWQNQLADAPALLSLPTDRPRPAVQTFVGGHQQFALSAELTQKLNQLSQEQGVTLFMTLFAAFNTLLYRYSGQTDIVVGTPIANRNHQEIEGLIGFFINTLVIRTDLSNNQSFTKLLNQVREVSLGAYTHQDLPFEMLVEALQPERNLSYSPLFQVMFALQNAPVSLVDLDGLKLTTVEVENPIAKFDLGLGMESTPNGLVGWWEYNTDLFNGNTIERMTGHFVTLLEAIVANPQTPISRLPILTATEQQQLIEWNNTQTNEAIDKCLHQLFEEQVEKTPDAVAVVFENQQLTYRELNNRANQLAHYLRYEGVGADVPVGICVERSLELVVGVLGILKAGGAYVPLDPEYPVERLRFMLEDSKVRVLLTQQKFVETLYTTSLPQHPAHLVCLDRDWQVISQHSPANLICNVQPENLAYIIYTSGSTGQPKGVAMNHLPLVNLILWQQQQTTISPGAKTLQFAPISFDVSCQEMFSTWCNGGTLLLITEQIRREPVALLNLLQEQAIERVFLPFVGLQQLAEVAIDRTSAVQLREIITAGEQLQMTPAITQWLNQLSNCTLHNHYGPSESHVVTSYTLNQTGESWPLLPPIGRPIANSQIYILDPQLQPTPIGVPGELHIGGVSLARGYLNRPELTSEKFIANPFDNEPNSRLYKTGDLARYLPDGNIEYLGRIDNQVKIRGFRIELGEIEAVLSQHPQVKTAVAIVREDTPGDKRLVAYITPQPSATPTSSELRQYMKAKLPEYMVPSAFVILETLPLTPSGKVDRRALRAPDFQTQQDKYQAPRTPIEEILTQEWGQILKLNQVGIHDNFFELGGHSLLATQLMSRIRSHFQVELPLRSLFAAPTVAELAPIIQQLQQQNLQLSSPPIVKRDNNSDLPLSFAETRLWFIDQLEPNSALYNIPAALRLEGTLCVTALEQSFREIVQRHEALRTNFIAVDGQPTQIIHEEANWKLSIIDGRDLSNQESESALAELLQQQANAPFDLANDCLLRATLIALSDTEHILSLCMHHIVSDGWSIGVFVAELVALYDAYAQGQPSPLSPLPIQYTDFAIWQRNWLQGEVLQTQLSYWQDQLADVPPLLALPTDRPRPAVQTYQGAHQEFALSAELTQKLTILSQEQGTTLFMTLLAAFDTLLYRYSGQTDIVVGSPIANRNKSEIEGLIGFFVNTLVLRTDLSNNPSFATLLDRVREVSLAAYTHQDLPFEMLVEALQPERDLGHTPLFQVMFILQNAPLPELELGGLTLTPVEIENAIAKFDLNLSMQSTPTGLVGMWEYNTDLFDGSTILRMTGHFVTLLEGIVANPQTQISQLPMLTSSEQHQLLVEWNDTQTNYPVEQCLHQLFEQQVEKTPLAIAVVFEAQQLTYRELNDRANQLANYLRSLGVGADVTVGICLERSLEMVVGVLGILKAGGAYLPLDPGYPSERLHFMLQDSQVSVLLTQQQFVETLYTTSLPTHLAHLVCLDTNWAVISQHSPVNPTSEVQPENIAYLIYTSGSTGQPKGIAMNHRPLVNLIHWQVENSTISPGSKTLQFAPISFDVSCQEMFSTWSDGGTLLLISEQIRREPLALLGLLEELAVERLFLPFVGLQQLAEVAIDRTSTMQLREIITAGEQLQMTPAITQWLSRLSNCTLHNHYGPSESHAVTSFTLSNSQESWSLLPPIGRPIANSQIYILDPQLQPVPIGVPGELHIGGVSLARGYLNRPELTNEKFIANPFDNEPNSRLYKTGDLARYLPDGNIEYLGRIDNQVKIRGFRIELGEIEGILGQHPQVQAAAAIVREDTPGDKRLVAYITAQPSATPSSNELRQYLKAKLPEYMVPSAFVLLETLPLTPSGKLDRRALPTPDYQGIQKDKYQAPRTPIEEILTHLWGQILKLNQVGIHDNFFELGGHSLLATQLMSRIRSHFQVELPLRSLFAAPTVAELAPIIGQLQQQNLQLSSPPIVKRDNNSDRPLSYAQTRLWFIDQFQPNSALYNIPAALRLVGSLDVAALEQSFREIVQRHEALRTNFLTVDGQPRQIIHSETSWTLSIVDGRNLSTIEQLLQQQANAPFDLANDCLLRTTLVTLSETEHILLICMHHIVSDGWSIGVFVEELTALYNAYAQGQPSPLSPLPIQYTDFAIWQRNWLQGEVLQSQLSYWLASLADAPAILSLPTDRPRPAVQTFVGAHQQFTLSAELTEKLNQLSQEQGVTLFMTLLAAFDTLLYRYSGQTDIVVGSPIANRNKSEIEGLIGFFINTLVLRTDLSNNPCFAQLLDRVREVSLGAYAHQDLPFEMLVEALQPERDLSHTPLFQVMFVLQNAPVSDLELGGLTLSLLELENAIAKFDLTLAMESTPDGLVGLWEYNTDLFDGSTILRMTGHFVTLLEGIVANPETPISQIPMLTTVEQHQLLTEWNNTQTDYPATLCIHQLFEQQVEKTPDAVAVVFDFQQLTYRELNERSNQLAHYLRSLGVGADVLVGICVERSIEMVVGILGIIKAGGAYVPIDPTYPQDRLSFMLSDTGVKVLLTQENLVNSLPKHEALVVCLDSDWQSINQASQENLHSRVSAENLAYVIYTSGSTGTPKGVIVTHQAVNRLVKNTNYIQITADDRIAQASNIAFDAATFEIWGALLNGAKLVIITKSVLLSPPELAISLRENQIGILFLTTALFNQLAREVPQAFSGLRYLLFGGEAVDPFWVREVLDKGRPQQLLHVYGPTENTTFSSWYLVEDLPLSATTVAIGRPIANTQIYILDQYLQPVPVCVPGELHIGGAGLARGYLNRPELTNEKFIANPLSNDPNSRLYKTGDLVRYLPDGNIEYLGRIDNQVKIRGFRIELGEIEAILSQHPQVQTAVAIVREDTPGDKRLVAYIVAPAEATPATNELRQYLKAKLPEYMVPSAFVILEALPITPNGKVDRRALPIPESRSGIEVKLVAPRTPEEKTLTQIWTQVLGVEQIGIHDNFFELGGDSILSIQIITKARQAGLELSVKQLFTNQTIAQLAAVAKTSKAIQIAQEPVTGAVKLTPIQQWFFEQNLTNPHHFNQSWIFTVPADFQVEHLEPIWEQLLIHHDALRLRFTQTESGWEQTHATPNQRITLSSFDLSTVSESEWQNAIESTANTLQASLNLEENLVQVAHFKGGENKEGRLLIVIHHLVVDGVSWRILLEDFQTAYQQLSQNQAIQLLPKTTSFKAWVQQLSTYAQYAYGTLTRTDVLSSQTAYWLRESYTSVSPIPVDYHQGENTIASAQNVSVSLSEVETQALLQDVPKAYKTQINDVLLTALVLVLSKWTNSNSVLFNLEGHGREDIIEGVDLSRTVGWFTTIFPVVMQLENTNKLNLGEVLKSVKEQLRSIPNKGIGYGLLRYLSENQDIQSQIKNLKEAEISFNYLGQFSQLFNQSSLLQLANESSGNYSCLQNLRSHLLDINAIITNERLHIDWTYSSNLHYSSTIEKIATDFVTTLRELIAHCLSPENGGYTPSDFPLIKLTQPELDRVLAKLPLTNWQNVEDIYPLSPMQQGMLFESLYAPDSGVYVEVLSCTLTGDLNVSAFEQAWQQVVVHHSIFRTAFLWESLHQPLQVVFREVNINVATYDWRDLSAVEQQQQLETFLDSEHQQGFSFSQAPLMRLYLIQKSENSYQFVWSFHHILLDGWSLPLVLKDLWDFYEVILTDKSFDRQPSLNYRHYIAWLQQQNVAQSQAFWQQKLANFSAPTPLMVDKPLSHRENGLASYGEQHIELSLSATAYANSFVRKHQLTLSNLVQATWALLLSRYSQEIDVVFGATVSGRPPVINGVESMVGLFINTLPMRVRFTENTQLLGLLKDLQAQLVESEQFAYSSLVEIQGFSDVPRGTSLFDSIVVFENYPTDSTLLEDNSNFSFSNFRAIEQTNYPLTIVVGPGEQLFLKVSYDANRFDDSAISRMLGHFVTLLEAIVTNPQMPISQLPMLTVAEQHQLLTEWNNTQTDYPTDKCLHQLFEEQVEKTPNALAVVFENQQLTYRELNDRANQLANYLRSLGVGADTPVGICVERSTEMVIGLLGILKAGGAYVPLDPEYPTDRLRFMLSDSSVTVLLTQQKLLNSLPEHNAQIFCLDTDWQAISHFNQDNLPLNVAPENLAYIIYTSGSTGQPKGAMNTHKGICNRLLWMQEAYQLTTDDVVLQKTPFSFDVSVWEFFWTLLNGSRLVVAKPGGHRDSEYLVNLISQQQVTTLHFVPSMLQVFLESPNLALCESLRRVICSGEALSVDLQTKFFERLGCELHNLYGPTEAAIDVTYWECDRHSSLDTVPIGKPIANTQIYILDRYLQPVPVGVPGELHIGGVGLATGYLNRKELTTEKFIDSPFDNAKLYKTGDLARYLPDGNIEYLGRIDNQVKIRGFRIELGEIEAVLSQYPEVQAAVVIAREDNPGDKRLVAYITTETGATPTIDELRQYLKAKLPEYMVPSAFVLLETLPLTPNGKIDRRSLPAPDFHTQQQNKYVAPRTPLEEILITAWRQILNLNQVGIHDNFFEIGGHSLLATQLISRIRSHLQIELPLRSLFSAPTVAQLAPIIQQLQQQDLQLSAPPLLARDNNNDLPLSFAQTRLWFIDQFEPNSALYNISAALRLEGTLCVTALEQSLTEIVQRHEALRTNFITVDGQANQIIHEQTNWKLSVVDFKDLSESESKIAAVELVQQQAIQPFNLATDSLLRATLVTLSDTEHILLICMHHIVSDGWSIGVFVEELTALYNAYAQGQPSPLSPLPIQYSDFAIWQRNWLQGEVLQTQLSYWQNQLIGAPAILSLPTDRPRKAKQTFVGAHQEFALSAQLSEKLNQLSQEQGVTLFMTLLAAFNTLLYRYSGQTDIVVGSPIANRNKSEIEGLIGFFVNTLVLRTDLSNNPSFAALLDRVREVSLGAYTHQDLPFEMLVEALQPERDLSYTPLFQVMFVLQNAPLSSVELDGLKLTPVEMENPIAKFDLTLSMESTPDGLMGWWEYNTDLFDGSTIERMIGHFVTLLEGIVANPLSAISQLPMLTSSEQQQLLVQWNNTQTDYPVDKCLHQLFEEQVLKTPQSVAVVFENQRLTYSELNDRSNQLAHYLRSLGVGADVLVGICVERSLEMIVGILGILKAGGAYVPLDPTYPQDRLSFILEDAQISVLLSQQHLVEKLPQHQARVIYLDSEWETIAQHSQSNPQDTATSSNLAYIIYTSGSTGQPKGVLVNHSNVVRLFAATDDWYRFNAQDVWTLFHSYAFDFSVWEIWGALLYGGKLVVVPYLVTREPESFYKLLVEEKVTVLNQTPSAFRQLIPAALSAETEGDLRLRLVIFGGEALEPKHLQPWFERYGDQMPQLVNMYGITETTVHVTYRPLSMADVNGTASVIGRPIRDLQVYVLDQHLQPVPVGVPGEMYVGGAGVTRGYLNRDDLTTERFIRDRFSHNPNARLYKTGDLARYLPNGDLEYLGRIDQQVKIRGFRIELGEIEALLASHPAVRESVVVVREDVPGDKRLVAYVIPKSEQSPSTAELRRFLKAFLPEYMVPSAFVQLDALPLTANGKLDRSALKAPDSARPELENAFVAPNTSEEKILAAVWAKVLGVEQVGINDNFFALGGDSIRSIQVLALAKAQGLNFSLVQLFQHQTIHDLLAELKTQDWESEKLELTQPFSLISEVDKQQLPDGVEDAYPLAKLQMGMLFHSEYSKDSGIYHDIFSFYLKTGFDVQCLKAALQDLVDRHAVLRTSFELSKYSIPLQLVHQQVEVPLQVEDWCHLNDSEQEEALTAWFEAEKKQRFDWTNPPLLRLFVHRRTPETFNLTLSFHHAILDGWSVASMMSELLKRYLSHLGEPVELNSTPISIEFRDFVAQEAQTLASLECQRYWSEKLRDRTFTPLPRWSSVSTNTNVQDVGVTDVTLSPEICASLKGLAQSAEVPLKSVLLAAHLRVLNLLGGNEDVLTGLVSNGRTEQSDGDRVLGLFLNTLPFRLQLTGGTWIDLVQQVFAAERELLPHRRYPLAEIQRSLGGEPLFETAFNFTHFHVYEQVIGLDNLEVLGGKFFEETNFAVVAQFSVNPGSSEVFLRINYDPLKLCQEQANRIGEYYFNALAAMVNQPQERYELHSLLSQEEAQQILVEWNNTQTPLGELGRGIGDREENHSLTPNPYHLTPSFCLHQLFEEQVLKTPDAVAVVFEGQQLTYRELNDRSNQLAHYLRSLGVGADVLVGICVERSREMIVGILGILKAGGAYIPLDPDYPTERLRFMLSDSQVSVLLTQQKFVQTLYTTSVPEQTSLPQHQAQIVCLDRDWETIAEYSNANPENTATPNNLAYIIYTSGSTGQPKGVLVNHSNVLRLFTATNDRYHFNEQDVWTLFHSYAFDFSVWEIWGALLYGGKLVVVPYLVTREPESFYKLLVEEKVTVLNQTPSAFRQLIQAEESLTTVGDLKLRLVIFGGEALEPKSLQPWFERHGDRQPQLVNMYGITETTVHVTYRPLTIADVNGTASVIGRPIPDLQVYVLDRHLQPVPVGVTGEMYVGGAGVTRGYLNRPDLTSEKFIANPFGDRGQVLGDRDSLGDRGQGLGDREKEFPQPPTPNTQPLLFPQPL</sequence>
<dbReference type="InterPro" id="IPR009081">
    <property type="entry name" value="PP-bd_ACP"/>
</dbReference>
<dbReference type="InterPro" id="IPR020806">
    <property type="entry name" value="PKS_PP-bd"/>
</dbReference>